<dbReference type="EMBL" id="JQNX01000004">
    <property type="protein sequence ID" value="KIE58415.1"/>
    <property type="molecule type" value="Genomic_DNA"/>
</dbReference>
<name>A0ABR4ZWJ7_9BACT</name>
<sequence length="64" mass="7629">MEYHNFSILARNRTRDREKLHKQKLKRLLLFNAVVPKSRSGLLMETSQEKYNGERPDAVFLKLI</sequence>
<keyword evidence="2" id="KW-1185">Reference proteome</keyword>
<dbReference type="Proteomes" id="UP000031594">
    <property type="component" value="Unassembled WGS sequence"/>
</dbReference>
<protein>
    <submittedName>
        <fullName evidence="1">Uncharacterized protein</fullName>
    </submittedName>
</protein>
<organism evidence="1 2">
    <name type="scientific">Methylacidiphilum kamchatkense Kam1</name>
    <dbReference type="NCBI Taxonomy" id="1202785"/>
    <lineage>
        <taxon>Bacteria</taxon>
        <taxon>Pseudomonadati</taxon>
        <taxon>Verrucomicrobiota</taxon>
        <taxon>Methylacidiphilae</taxon>
        <taxon>Methylacidiphilales</taxon>
        <taxon>Methylacidiphilaceae</taxon>
        <taxon>Methylacidiphilum (ex Ratnadevi et al. 2023)</taxon>
    </lineage>
</organism>
<comment type="caution">
    <text evidence="1">The sequence shown here is derived from an EMBL/GenBank/DDBJ whole genome shotgun (WGS) entry which is preliminary data.</text>
</comment>
<evidence type="ECO:0000313" key="2">
    <source>
        <dbReference type="Proteomes" id="UP000031594"/>
    </source>
</evidence>
<accession>A0ABR4ZWJ7</accession>
<evidence type="ECO:0000313" key="1">
    <source>
        <dbReference type="EMBL" id="KIE58415.1"/>
    </source>
</evidence>
<reference evidence="1 2" key="1">
    <citation type="submission" date="2014-08" db="EMBL/GenBank/DDBJ databases">
        <title>Methylacidiphilum kamchatkense strain Kam1 draft genome sequence.</title>
        <authorList>
            <person name="Birkeland N.-K."/>
            <person name="Erikstad H.A."/>
        </authorList>
    </citation>
    <scope>NUCLEOTIDE SEQUENCE [LARGE SCALE GENOMIC DNA]</scope>
    <source>
        <strain evidence="1 2">Kam1</strain>
    </source>
</reference>
<gene>
    <name evidence="1" type="ORF">A946_05770</name>
</gene>
<proteinExistence type="predicted"/>